<proteinExistence type="predicted"/>
<dbReference type="STRING" id="171693.BN988_01428"/>
<name>W9AJ45_9BACI</name>
<reference evidence="1" key="1">
    <citation type="submission" date="2014-03" db="EMBL/GenBank/DDBJ databases">
        <title>Draft genome sequencing of Oceanobacillus picturae strain S1 isolated from human gut.</title>
        <authorList>
            <person name="Croce O."/>
            <person name="Lagier J.C."/>
            <person name="Raoult D."/>
        </authorList>
    </citation>
    <scope>NUCLEOTIDE SEQUENCE [LARGE SCALE GENOMIC DNA]</scope>
    <source>
        <strain evidence="1">S1</strain>
    </source>
</reference>
<dbReference type="Proteomes" id="UP000028863">
    <property type="component" value="Unassembled WGS sequence"/>
</dbReference>
<comment type="caution">
    <text evidence="1">The sequence shown here is derived from an EMBL/GenBank/DDBJ whole genome shotgun (WGS) entry which is preliminary data.</text>
</comment>
<accession>W9AJ45</accession>
<sequence>MPTYNKLVRDKIPEIIQKKEKTPKQKSYQMIVT</sequence>
<evidence type="ECO:0000313" key="1">
    <source>
        <dbReference type="EMBL" id="CDO02947.1"/>
    </source>
</evidence>
<dbReference type="EMBL" id="CCAX010000001">
    <property type="protein sequence ID" value="CDO02947.1"/>
    <property type="molecule type" value="Genomic_DNA"/>
</dbReference>
<dbReference type="AlphaFoldDB" id="W9AJ45"/>
<keyword evidence="2" id="KW-1185">Reference proteome</keyword>
<reference evidence="1" key="2">
    <citation type="submission" date="2014-03" db="EMBL/GenBank/DDBJ databases">
        <authorList>
            <person name="Urmite Genomes"/>
        </authorList>
    </citation>
    <scope>NUCLEOTIDE SEQUENCE</scope>
    <source>
        <strain evidence="1">S1</strain>
    </source>
</reference>
<organism evidence="1 2">
    <name type="scientific">Oceanobacillus picturae</name>
    <dbReference type="NCBI Taxonomy" id="171693"/>
    <lineage>
        <taxon>Bacteria</taxon>
        <taxon>Bacillati</taxon>
        <taxon>Bacillota</taxon>
        <taxon>Bacilli</taxon>
        <taxon>Bacillales</taxon>
        <taxon>Bacillaceae</taxon>
        <taxon>Oceanobacillus</taxon>
    </lineage>
</organism>
<gene>
    <name evidence="1" type="ORF">BN988_01428</name>
</gene>
<evidence type="ECO:0000313" key="2">
    <source>
        <dbReference type="Proteomes" id="UP000028863"/>
    </source>
</evidence>
<protein>
    <submittedName>
        <fullName evidence="1">Uncharacterized protein</fullName>
    </submittedName>
</protein>